<proteinExistence type="predicted"/>
<evidence type="ECO:0000313" key="1">
    <source>
        <dbReference type="EMBL" id="KIW46238.1"/>
    </source>
</evidence>
<dbReference type="EMBL" id="KN847333">
    <property type="protein sequence ID" value="KIW46238.1"/>
    <property type="molecule type" value="Genomic_DNA"/>
</dbReference>
<dbReference type="Proteomes" id="UP000053342">
    <property type="component" value="Unassembled WGS sequence"/>
</dbReference>
<gene>
    <name evidence="1" type="ORF">PV06_01921</name>
</gene>
<dbReference type="GeneID" id="27353995"/>
<accession>A0A0D2DT27</accession>
<keyword evidence="2" id="KW-1185">Reference proteome</keyword>
<organism evidence="1 2">
    <name type="scientific">Exophiala oligosperma</name>
    <dbReference type="NCBI Taxonomy" id="215243"/>
    <lineage>
        <taxon>Eukaryota</taxon>
        <taxon>Fungi</taxon>
        <taxon>Dikarya</taxon>
        <taxon>Ascomycota</taxon>
        <taxon>Pezizomycotina</taxon>
        <taxon>Eurotiomycetes</taxon>
        <taxon>Chaetothyriomycetidae</taxon>
        <taxon>Chaetothyriales</taxon>
        <taxon>Herpotrichiellaceae</taxon>
        <taxon>Exophiala</taxon>
    </lineage>
</organism>
<dbReference type="OrthoDB" id="538223at2759"/>
<sequence>MKSYTTHVAKFAVPKTPFWPRHYVVVDEADWRSKGVIVVALFEVLGYDEEAPDADPMEVHFSKRKNWSVDAVRFKSPKDAGMLLAGLSVANIEWEEMKRESRADELNCDVQDL</sequence>
<dbReference type="HOGENOM" id="CLU_2133541_0_0_1"/>
<dbReference type="RefSeq" id="XP_016266454.1">
    <property type="nucleotide sequence ID" value="XM_016402557.1"/>
</dbReference>
<name>A0A0D2DT27_9EURO</name>
<evidence type="ECO:0000313" key="2">
    <source>
        <dbReference type="Proteomes" id="UP000053342"/>
    </source>
</evidence>
<dbReference type="VEuPathDB" id="FungiDB:PV06_01921"/>
<reference evidence="1 2" key="1">
    <citation type="submission" date="2015-01" db="EMBL/GenBank/DDBJ databases">
        <title>The Genome Sequence of Exophiala oligosperma CBS72588.</title>
        <authorList>
            <consortium name="The Broad Institute Genomics Platform"/>
            <person name="Cuomo C."/>
            <person name="de Hoog S."/>
            <person name="Gorbushina A."/>
            <person name="Stielow B."/>
            <person name="Teixiera M."/>
            <person name="Abouelleil A."/>
            <person name="Chapman S.B."/>
            <person name="Priest M."/>
            <person name="Young S.K."/>
            <person name="Wortman J."/>
            <person name="Nusbaum C."/>
            <person name="Birren B."/>
        </authorList>
    </citation>
    <scope>NUCLEOTIDE SEQUENCE [LARGE SCALE GENOMIC DNA]</scope>
    <source>
        <strain evidence="1 2">CBS 72588</strain>
    </source>
</reference>
<dbReference type="AlphaFoldDB" id="A0A0D2DT27"/>
<protein>
    <submittedName>
        <fullName evidence="1">Uncharacterized protein</fullName>
    </submittedName>
</protein>